<proteinExistence type="predicted"/>
<dbReference type="RefSeq" id="WP_271432907.1">
    <property type="nucleotide sequence ID" value="NZ_JAQIOY010000003.1"/>
</dbReference>
<dbReference type="EMBL" id="JAQIOY010000003">
    <property type="protein sequence ID" value="MDA7425575.1"/>
    <property type="molecule type" value="Genomic_DNA"/>
</dbReference>
<sequence length="215" mass="24415">MTYDLRTFSELRDLLDAKLTTHDGEPLSCELYECSNPTGKLSLIAEDGKEIVFHVAEACNIANLVLSIDRILSSPRSNKGCAQLSDIFLVNLDILREYIRAALPSDWYAETDADKNVRFWAGFIKHPRDYVFAHRCLADMYENLDPAPAVINSDFLSTWHGLSNSEKDRKKADLAHRVVEVQLPSISEISDFFTSCSKHLQKMIELSRNEETTSR</sequence>
<evidence type="ECO:0000313" key="2">
    <source>
        <dbReference type="Proteomes" id="UP001210720"/>
    </source>
</evidence>
<reference evidence="1 2" key="1">
    <citation type="submission" date="2023-01" db="EMBL/GenBank/DDBJ databases">
        <title>Thalassococcus onchidii sp. nov., isolated from a marine invertebrate from the South China Sea.</title>
        <authorList>
            <person name="Xu S."/>
            <person name="Liu Z."/>
            <person name="Xu Y."/>
        </authorList>
    </citation>
    <scope>NUCLEOTIDE SEQUENCE [LARGE SCALE GENOMIC DNA]</scope>
    <source>
        <strain evidence="1 2">KCTC 32084</strain>
    </source>
</reference>
<evidence type="ECO:0000313" key="1">
    <source>
        <dbReference type="EMBL" id="MDA7425575.1"/>
    </source>
</evidence>
<keyword evidence="2" id="KW-1185">Reference proteome</keyword>
<protein>
    <submittedName>
        <fullName evidence="1">Uncharacterized protein</fullName>
    </submittedName>
</protein>
<gene>
    <name evidence="1" type="ORF">PFY00_12625</name>
</gene>
<organism evidence="1 2">
    <name type="scientific">Thalassococcus lentus</name>
    <dbReference type="NCBI Taxonomy" id="1210524"/>
    <lineage>
        <taxon>Bacteria</taxon>
        <taxon>Pseudomonadati</taxon>
        <taxon>Pseudomonadota</taxon>
        <taxon>Alphaproteobacteria</taxon>
        <taxon>Rhodobacterales</taxon>
        <taxon>Roseobacteraceae</taxon>
        <taxon>Thalassococcus</taxon>
    </lineage>
</organism>
<accession>A0ABT4XUD6</accession>
<name>A0ABT4XUD6_9RHOB</name>
<dbReference type="Proteomes" id="UP001210720">
    <property type="component" value="Unassembled WGS sequence"/>
</dbReference>
<comment type="caution">
    <text evidence="1">The sequence shown here is derived from an EMBL/GenBank/DDBJ whole genome shotgun (WGS) entry which is preliminary data.</text>
</comment>